<evidence type="ECO:0000256" key="1">
    <source>
        <dbReference type="SAM" id="SignalP"/>
    </source>
</evidence>
<dbReference type="PANTHER" id="PTHR36302:SF1">
    <property type="entry name" value="COPPER CHAPERONE PCU(A)C"/>
    <property type="match status" value="1"/>
</dbReference>
<feature type="chain" id="PRO_5045534254" evidence="1">
    <location>
        <begin position="20"/>
        <end position="161"/>
    </location>
</feature>
<dbReference type="InterPro" id="IPR007410">
    <property type="entry name" value="LpqE-like"/>
</dbReference>
<comment type="caution">
    <text evidence="2">The sequence shown here is derived from an EMBL/GenBank/DDBJ whole genome shotgun (WGS) entry which is preliminary data.</text>
</comment>
<dbReference type="InterPro" id="IPR036182">
    <property type="entry name" value="PCuAC_sf"/>
</dbReference>
<dbReference type="Gene3D" id="2.60.40.1890">
    <property type="entry name" value="PCu(A)C copper chaperone"/>
    <property type="match status" value="1"/>
</dbReference>
<evidence type="ECO:0000313" key="2">
    <source>
        <dbReference type="EMBL" id="MFC3626612.1"/>
    </source>
</evidence>
<gene>
    <name evidence="2" type="ORF">ACFOKJ_10820</name>
</gene>
<accession>A0ABV7TVB1</accession>
<protein>
    <submittedName>
        <fullName evidence="2">Copper chaperone PCu(A)C</fullName>
    </submittedName>
</protein>
<sequence length="161" mass="17215">MRTFATLALASLFTLPALAHDYTVGSLKIDHPYSRAMPPASPTAAVFFTISNNGKQADRLIAASSKQSGRAELHTHTNDNGVMRMRQVEGGIAIAAGSSVKLAPGGLHVMLLEVKQQARAGDKFPLTLTFERAGEVQVDVKVEDGGEQPMQHQHGSMAMPH</sequence>
<dbReference type="PANTHER" id="PTHR36302">
    <property type="entry name" value="BLR7088 PROTEIN"/>
    <property type="match status" value="1"/>
</dbReference>
<proteinExistence type="predicted"/>
<name>A0ABV7TVB1_9NEIS</name>
<keyword evidence="3" id="KW-1185">Reference proteome</keyword>
<feature type="signal peptide" evidence="1">
    <location>
        <begin position="1"/>
        <end position="19"/>
    </location>
</feature>
<dbReference type="Proteomes" id="UP001595636">
    <property type="component" value="Unassembled WGS sequence"/>
</dbReference>
<reference evidence="3" key="1">
    <citation type="journal article" date="2019" name="Int. J. Syst. Evol. Microbiol.">
        <title>The Global Catalogue of Microorganisms (GCM) 10K type strain sequencing project: providing services to taxonomists for standard genome sequencing and annotation.</title>
        <authorList>
            <consortium name="The Broad Institute Genomics Platform"/>
            <consortium name="The Broad Institute Genome Sequencing Center for Infectious Disease"/>
            <person name="Wu L."/>
            <person name="Ma J."/>
        </authorList>
    </citation>
    <scope>NUCLEOTIDE SEQUENCE [LARGE SCALE GENOMIC DNA]</scope>
    <source>
        <strain evidence="3">KCTC 42195</strain>
    </source>
</reference>
<dbReference type="SUPFAM" id="SSF110087">
    <property type="entry name" value="DR1885-like metal-binding protein"/>
    <property type="match status" value="1"/>
</dbReference>
<dbReference type="EMBL" id="JBHRYH010000021">
    <property type="protein sequence ID" value="MFC3626612.1"/>
    <property type="molecule type" value="Genomic_DNA"/>
</dbReference>
<dbReference type="Pfam" id="PF04314">
    <property type="entry name" value="PCuAC"/>
    <property type="match status" value="1"/>
</dbReference>
<organism evidence="2 3">
    <name type="scientific">Vogesella amnigena</name>
    <dbReference type="NCBI Taxonomy" id="1507449"/>
    <lineage>
        <taxon>Bacteria</taxon>
        <taxon>Pseudomonadati</taxon>
        <taxon>Pseudomonadota</taxon>
        <taxon>Betaproteobacteria</taxon>
        <taxon>Neisseriales</taxon>
        <taxon>Chromobacteriaceae</taxon>
        <taxon>Vogesella</taxon>
    </lineage>
</organism>
<keyword evidence="1" id="KW-0732">Signal</keyword>
<evidence type="ECO:0000313" key="3">
    <source>
        <dbReference type="Proteomes" id="UP001595636"/>
    </source>
</evidence>
<dbReference type="InterPro" id="IPR058248">
    <property type="entry name" value="Lxx211020-like"/>
</dbReference>
<dbReference type="RefSeq" id="WP_390279428.1">
    <property type="nucleotide sequence ID" value="NZ_JBHRYH010000021.1"/>
</dbReference>